<organism evidence="2 3">
    <name type="scientific">Pontibacter ruber</name>
    <dbReference type="NCBI Taxonomy" id="1343895"/>
    <lineage>
        <taxon>Bacteria</taxon>
        <taxon>Pseudomonadati</taxon>
        <taxon>Bacteroidota</taxon>
        <taxon>Cytophagia</taxon>
        <taxon>Cytophagales</taxon>
        <taxon>Hymenobacteraceae</taxon>
        <taxon>Pontibacter</taxon>
    </lineage>
</organism>
<accession>A0ABW5CZ78</accession>
<evidence type="ECO:0000313" key="3">
    <source>
        <dbReference type="Proteomes" id="UP001597374"/>
    </source>
</evidence>
<reference evidence="3" key="1">
    <citation type="journal article" date="2019" name="Int. J. Syst. Evol. Microbiol.">
        <title>The Global Catalogue of Microorganisms (GCM) 10K type strain sequencing project: providing services to taxonomists for standard genome sequencing and annotation.</title>
        <authorList>
            <consortium name="The Broad Institute Genomics Platform"/>
            <consortium name="The Broad Institute Genome Sequencing Center for Infectious Disease"/>
            <person name="Wu L."/>
            <person name="Ma J."/>
        </authorList>
    </citation>
    <scope>NUCLEOTIDE SEQUENCE [LARGE SCALE GENOMIC DNA]</scope>
    <source>
        <strain evidence="3">CGMCC 4.1782</strain>
    </source>
</reference>
<keyword evidence="3" id="KW-1185">Reference proteome</keyword>
<dbReference type="EMBL" id="JBHUIM010000001">
    <property type="protein sequence ID" value="MFD2246620.1"/>
    <property type="molecule type" value="Genomic_DNA"/>
</dbReference>
<gene>
    <name evidence="2" type="ORF">ACFSKP_10170</name>
</gene>
<dbReference type="Proteomes" id="UP001597374">
    <property type="component" value="Unassembled WGS sequence"/>
</dbReference>
<evidence type="ECO:0000256" key="1">
    <source>
        <dbReference type="SAM" id="Coils"/>
    </source>
</evidence>
<dbReference type="InterPro" id="IPR024623">
    <property type="entry name" value="YtxH"/>
</dbReference>
<dbReference type="RefSeq" id="WP_250428402.1">
    <property type="nucleotide sequence ID" value="NZ_JALPRR010000001.1"/>
</dbReference>
<dbReference type="PANTHER" id="PTHR35792:SF1">
    <property type="entry name" value="SLL0268 PROTEIN"/>
    <property type="match status" value="1"/>
</dbReference>
<dbReference type="Pfam" id="PF12732">
    <property type="entry name" value="YtxH"/>
    <property type="match status" value="1"/>
</dbReference>
<dbReference type="PANTHER" id="PTHR35792">
    <property type="entry name" value="GENERAL STRESS PROTEIN"/>
    <property type="match status" value="1"/>
</dbReference>
<dbReference type="InterPro" id="IPR052928">
    <property type="entry name" value="Desiccation-related_membrane"/>
</dbReference>
<keyword evidence="1" id="KW-0175">Coiled coil</keyword>
<sequence length="106" mass="11616">MSKKTNNLLAFMSGAATGAAVGAAVGILFAPEKGRETRDRLSYRLEKYRDNLSDLLEQLMASRDMVPSSTAKSEGQRVIQDAKDKAEKLLGDVDSLINEINSRKEL</sequence>
<comment type="caution">
    <text evidence="2">The sequence shown here is derived from an EMBL/GenBank/DDBJ whole genome shotgun (WGS) entry which is preliminary data.</text>
</comment>
<protein>
    <submittedName>
        <fullName evidence="2">YtxH domain-containing protein</fullName>
    </submittedName>
</protein>
<feature type="coiled-coil region" evidence="1">
    <location>
        <begin position="38"/>
        <end position="99"/>
    </location>
</feature>
<proteinExistence type="predicted"/>
<evidence type="ECO:0000313" key="2">
    <source>
        <dbReference type="EMBL" id="MFD2246620.1"/>
    </source>
</evidence>
<name>A0ABW5CZ78_9BACT</name>